<dbReference type="Pfam" id="PF02929">
    <property type="entry name" value="Bgal_small_N"/>
    <property type="match status" value="1"/>
</dbReference>
<evidence type="ECO:0000256" key="2">
    <source>
        <dbReference type="ARBA" id="ARBA00007401"/>
    </source>
</evidence>
<accession>A0A9D0ZWH3</accession>
<evidence type="ECO:0000313" key="10">
    <source>
        <dbReference type="EMBL" id="HIQ97089.1"/>
    </source>
</evidence>
<protein>
    <recommendedName>
        <fullName evidence="4 8">Beta-galactosidase</fullName>
        <ecNumber evidence="3 8">3.2.1.23</ecNumber>
    </recommendedName>
    <alternativeName>
        <fullName evidence="7 8">Lactase</fullName>
    </alternativeName>
</protein>
<evidence type="ECO:0000259" key="9">
    <source>
        <dbReference type="SMART" id="SM01038"/>
    </source>
</evidence>
<keyword evidence="6 8" id="KW-0326">Glycosidase</keyword>
<dbReference type="InterPro" id="IPR006103">
    <property type="entry name" value="Glyco_hydro_2_cat"/>
</dbReference>
<dbReference type="InterPro" id="IPR006104">
    <property type="entry name" value="Glyco_hydro_2_N"/>
</dbReference>
<dbReference type="Gene3D" id="2.60.120.260">
    <property type="entry name" value="Galactose-binding domain-like"/>
    <property type="match status" value="1"/>
</dbReference>
<name>A0A9D0ZWH3_9FIRM</name>
<dbReference type="InterPro" id="IPR008979">
    <property type="entry name" value="Galactose-bd-like_sf"/>
</dbReference>
<evidence type="ECO:0000256" key="5">
    <source>
        <dbReference type="ARBA" id="ARBA00022801"/>
    </source>
</evidence>
<dbReference type="Proteomes" id="UP000886886">
    <property type="component" value="Unassembled WGS sequence"/>
</dbReference>
<dbReference type="Pfam" id="PF16353">
    <property type="entry name" value="LacZ_4"/>
    <property type="match status" value="1"/>
</dbReference>
<dbReference type="GO" id="GO:0009341">
    <property type="term" value="C:beta-galactosidase complex"/>
    <property type="evidence" value="ECO:0007669"/>
    <property type="project" value="InterPro"/>
</dbReference>
<dbReference type="PANTHER" id="PTHR46323:SF2">
    <property type="entry name" value="BETA-GALACTOSIDASE"/>
    <property type="match status" value="1"/>
</dbReference>
<dbReference type="Gene3D" id="2.60.40.10">
    <property type="entry name" value="Immunoglobulins"/>
    <property type="match status" value="2"/>
</dbReference>
<dbReference type="GO" id="GO:0004565">
    <property type="term" value="F:beta-galactosidase activity"/>
    <property type="evidence" value="ECO:0007669"/>
    <property type="project" value="UniProtKB-EC"/>
</dbReference>
<dbReference type="Gene3D" id="3.20.20.80">
    <property type="entry name" value="Glycosidases"/>
    <property type="match status" value="1"/>
</dbReference>
<dbReference type="AlphaFoldDB" id="A0A9D0ZWH3"/>
<evidence type="ECO:0000256" key="6">
    <source>
        <dbReference type="ARBA" id="ARBA00023295"/>
    </source>
</evidence>
<dbReference type="InterPro" id="IPR006102">
    <property type="entry name" value="Ig-like_GH2"/>
</dbReference>
<dbReference type="InterPro" id="IPR014718">
    <property type="entry name" value="GH-type_carb-bd"/>
</dbReference>
<dbReference type="EMBL" id="DVFT01000160">
    <property type="protein sequence ID" value="HIQ97089.1"/>
    <property type="molecule type" value="Genomic_DNA"/>
</dbReference>
<dbReference type="GO" id="GO:0030246">
    <property type="term" value="F:carbohydrate binding"/>
    <property type="evidence" value="ECO:0007669"/>
    <property type="project" value="InterPro"/>
</dbReference>
<comment type="similarity">
    <text evidence="2 8">Belongs to the glycosyl hydrolase 2 family.</text>
</comment>
<organism evidence="10 11">
    <name type="scientific">Candidatus Limivivens merdigallinarum</name>
    <dbReference type="NCBI Taxonomy" id="2840859"/>
    <lineage>
        <taxon>Bacteria</taxon>
        <taxon>Bacillati</taxon>
        <taxon>Bacillota</taxon>
        <taxon>Clostridia</taxon>
        <taxon>Lachnospirales</taxon>
        <taxon>Lachnospiraceae</taxon>
        <taxon>Lachnospiraceae incertae sedis</taxon>
        <taxon>Candidatus Limivivens</taxon>
    </lineage>
</organism>
<proteinExistence type="inferred from homology"/>
<evidence type="ECO:0000256" key="4">
    <source>
        <dbReference type="ARBA" id="ARBA00013303"/>
    </source>
</evidence>
<feature type="domain" description="Beta galactosidase small chain/" evidence="9">
    <location>
        <begin position="725"/>
        <end position="998"/>
    </location>
</feature>
<dbReference type="InterPro" id="IPR017853">
    <property type="entry name" value="GH"/>
</dbReference>
<dbReference type="InterPro" id="IPR013783">
    <property type="entry name" value="Ig-like_fold"/>
</dbReference>
<reference evidence="10" key="2">
    <citation type="journal article" date="2021" name="PeerJ">
        <title>Extensive microbial diversity within the chicken gut microbiome revealed by metagenomics and culture.</title>
        <authorList>
            <person name="Gilroy R."/>
            <person name="Ravi A."/>
            <person name="Getino M."/>
            <person name="Pursley I."/>
            <person name="Horton D.L."/>
            <person name="Alikhan N.F."/>
            <person name="Baker D."/>
            <person name="Gharbi K."/>
            <person name="Hall N."/>
            <person name="Watson M."/>
            <person name="Adriaenssens E.M."/>
            <person name="Foster-Nyarko E."/>
            <person name="Jarju S."/>
            <person name="Secka A."/>
            <person name="Antonio M."/>
            <person name="Oren A."/>
            <person name="Chaudhuri R.R."/>
            <person name="La Ragione R."/>
            <person name="Hildebrand F."/>
            <person name="Pallen M.J."/>
        </authorList>
    </citation>
    <scope>NUCLEOTIDE SEQUENCE</scope>
    <source>
        <strain evidence="10">ChiSjej3B21-11622</strain>
    </source>
</reference>
<dbReference type="InterPro" id="IPR023230">
    <property type="entry name" value="Glyco_hydro_2_CS"/>
</dbReference>
<dbReference type="Pfam" id="PF00703">
    <property type="entry name" value="Glyco_hydro_2"/>
    <property type="match status" value="1"/>
</dbReference>
<keyword evidence="5 8" id="KW-0378">Hydrolase</keyword>
<evidence type="ECO:0000256" key="8">
    <source>
        <dbReference type="RuleBase" id="RU361154"/>
    </source>
</evidence>
<dbReference type="InterPro" id="IPR011013">
    <property type="entry name" value="Gal_mutarotase_sf_dom"/>
</dbReference>
<dbReference type="Pfam" id="PF02836">
    <property type="entry name" value="Glyco_hydro_2_C"/>
    <property type="match status" value="1"/>
</dbReference>
<dbReference type="SUPFAM" id="SSF74650">
    <property type="entry name" value="Galactose mutarotase-like"/>
    <property type="match status" value="1"/>
</dbReference>
<dbReference type="InterPro" id="IPR004199">
    <property type="entry name" value="B-gal_small/dom_5"/>
</dbReference>
<evidence type="ECO:0000256" key="1">
    <source>
        <dbReference type="ARBA" id="ARBA00001412"/>
    </source>
</evidence>
<reference evidence="10" key="1">
    <citation type="submission" date="2020-10" db="EMBL/GenBank/DDBJ databases">
        <authorList>
            <person name="Gilroy R."/>
        </authorList>
    </citation>
    <scope>NUCLEOTIDE SEQUENCE</scope>
    <source>
        <strain evidence="10">ChiSjej3B21-11622</strain>
    </source>
</reference>
<dbReference type="Gene3D" id="2.70.98.10">
    <property type="match status" value="1"/>
</dbReference>
<dbReference type="PROSITE" id="PS00719">
    <property type="entry name" value="GLYCOSYL_HYDROL_F2_1"/>
    <property type="match status" value="1"/>
</dbReference>
<dbReference type="InterPro" id="IPR006101">
    <property type="entry name" value="Glyco_hydro_2"/>
</dbReference>
<dbReference type="SUPFAM" id="SSF49303">
    <property type="entry name" value="beta-Galactosidase/glucuronidase domain"/>
    <property type="match status" value="2"/>
</dbReference>
<dbReference type="GO" id="GO:0005990">
    <property type="term" value="P:lactose catabolic process"/>
    <property type="evidence" value="ECO:0007669"/>
    <property type="project" value="TreeGrafter"/>
</dbReference>
<evidence type="ECO:0000256" key="7">
    <source>
        <dbReference type="ARBA" id="ARBA00032230"/>
    </source>
</evidence>
<dbReference type="InterPro" id="IPR036156">
    <property type="entry name" value="Beta-gal/glucu_dom_sf"/>
</dbReference>
<gene>
    <name evidence="10" type="ORF">IAB26_11065</name>
</gene>
<dbReference type="SMART" id="SM01038">
    <property type="entry name" value="Bgal_small_N"/>
    <property type="match status" value="1"/>
</dbReference>
<evidence type="ECO:0000313" key="11">
    <source>
        <dbReference type="Proteomes" id="UP000886886"/>
    </source>
</evidence>
<dbReference type="Pfam" id="PF02837">
    <property type="entry name" value="Glyco_hydro_2_N"/>
    <property type="match status" value="1"/>
</dbReference>
<dbReference type="PRINTS" id="PR00132">
    <property type="entry name" value="GLHYDRLASE2"/>
</dbReference>
<dbReference type="PANTHER" id="PTHR46323">
    <property type="entry name" value="BETA-GALACTOSIDASE"/>
    <property type="match status" value="1"/>
</dbReference>
<dbReference type="SUPFAM" id="SSF51445">
    <property type="entry name" value="(Trans)glycosidases"/>
    <property type="match status" value="1"/>
</dbReference>
<dbReference type="InterPro" id="IPR032312">
    <property type="entry name" value="LacZ_4"/>
</dbReference>
<dbReference type="InterPro" id="IPR023232">
    <property type="entry name" value="Glyco_hydro_2_AS"/>
</dbReference>
<dbReference type="SUPFAM" id="SSF49785">
    <property type="entry name" value="Galactose-binding domain-like"/>
    <property type="match status" value="1"/>
</dbReference>
<evidence type="ECO:0000256" key="3">
    <source>
        <dbReference type="ARBA" id="ARBA00012756"/>
    </source>
</evidence>
<comment type="catalytic activity">
    <reaction evidence="1 8">
        <text>Hydrolysis of terminal non-reducing beta-D-galactose residues in beta-D-galactosides.</text>
        <dbReference type="EC" id="3.2.1.23"/>
    </reaction>
</comment>
<dbReference type="PROSITE" id="PS00608">
    <property type="entry name" value="GLYCOSYL_HYDROL_F2_2"/>
    <property type="match status" value="1"/>
</dbReference>
<dbReference type="EC" id="3.2.1.23" evidence="3 8"/>
<sequence>MKNITAPSLEWLENPEIFEVNRERGHSDHTFACEAPVYRKCLDGIWKISVAENPRERKEDFFREDADLTGFGDVRVPGHLELQGFGQIQYVNTNYPWDGKDYLRPPHISDRDNQVGSYVTWFELDKEEVKNRSFLRFEGVETAFYVWINGAFVGYGEDSFTPSEFEVTSFVKEGKNKLAVEVYKRSSASWLEDQDFFRFSGIFRSVWLYSIPKTHVRDLKAEANLSGDYQDGVLNVTLSMTGDLEGTVKAALKDPEGKEKDLGEYTVEETVKIPGTVKGVLPWSSEIPNLYVLTLKICSGEGKLVEEINQKIGFRRFELKDGLMCLNGKRILFKGVNRHEFNPEFGRCITEEDMLYDIRFMKRHNINAVRTCHYPDQSRWYELCDEYGIYLIDETNLESHGSWQKLGALEPSWNVPESKPEWKGAVLDRAASMYERDKNHPSILLWSLGNESYAGENFRHMRDYFHEQDKNRLVHYEGVVWRREFEDASDVESRMYAKPHEIEEYLKNEPKKPYISCEYMHAMGNSLGGMKLYTDLEDRYPAYQGGFIWDYIDQAVYQEVNGERVLAYGGDFDDRPSDYGFCTNGIVYADRRESPKVYEVKKLYSNVRITVSEKEAVVENRNLFDDLKDKVFVIRLEEEGTLLEEREERLILPPGEKGSLPIEFSVPQNGKEHVITVSMHTAKPCLWAEKGFELDFGQAVIPKSEVQKEEPSGGIEVIHGDVHIGVRGRDFSALFSRSEGGIVSLVYGGKEYITRTPRISYWRATTDNDRGYQEPFGSAPWLMASLCQRHLQSQVKVEESENRIKLTFFYEARGLKDFIHSVSYEVSGDGRILVEAVYPGVDEMPKMPLFGLDIKLKKEFSRVRYYGLGPEENYLDRKEGARLGVFRTTARENLAGYLKPQECGNRMGIRWLTVSNDKGQGLCFREEGLPLEGSVLPYSAYELENAFHSYELPKVNYTWVRMISAQKGVGGDDSWGAPVHPEFELSSAERRVLRFSINKIEG</sequence>
<comment type="caution">
    <text evidence="10">The sequence shown here is derived from an EMBL/GenBank/DDBJ whole genome shotgun (WGS) entry which is preliminary data.</text>
</comment>
<dbReference type="InterPro" id="IPR050347">
    <property type="entry name" value="Bact_Beta-galactosidase"/>
</dbReference>